<dbReference type="Proteomes" id="UP000031307">
    <property type="component" value="Unassembled WGS sequence"/>
</dbReference>
<name>A0A0C1EMK0_9BACT</name>
<dbReference type="GO" id="GO:0005524">
    <property type="term" value="F:ATP binding"/>
    <property type="evidence" value="ECO:0007669"/>
    <property type="project" value="UniProtKB-KW"/>
</dbReference>
<dbReference type="Gene3D" id="3.40.50.300">
    <property type="entry name" value="P-loop containing nucleotide triphosphate hydrolases"/>
    <property type="match status" value="1"/>
</dbReference>
<keyword evidence="3 5" id="KW-0067">ATP-binding</keyword>
<sequence length="249" mass="27555">MKLSMHLRCSVPNNENAVELQNVTKGVFSGDVYLDILKGIDLVAKKGELLMITGPSGSGKTTLLSIIAGTVRPTDGEVHVLGSSLTDLNDDELTQFRRINVGFVFQQFHLIKTLTVLQNVMIPLILNGVPKKEAIERSRSILYTLGLKEKEQAHIVHLSGGEQQRIAIARALVHEPKLLICDEPTSALDAENGARIMHILTDVGKRSDRSVIVVTHDHRIFEYADCLAMMEDGVMMGYRNPRPLKGFYA</sequence>
<dbReference type="InterPro" id="IPR017871">
    <property type="entry name" value="ABC_transporter-like_CS"/>
</dbReference>
<dbReference type="PANTHER" id="PTHR24220">
    <property type="entry name" value="IMPORT ATP-BINDING PROTEIN"/>
    <property type="match status" value="1"/>
</dbReference>
<proteinExistence type="predicted"/>
<dbReference type="InterPro" id="IPR017911">
    <property type="entry name" value="MacB-like_ATP-bd"/>
</dbReference>
<feature type="domain" description="ABC transporter" evidence="4">
    <location>
        <begin position="18"/>
        <end position="249"/>
    </location>
</feature>
<dbReference type="AlphaFoldDB" id="A0A0C1EMK0"/>
<keyword evidence="1" id="KW-0813">Transport</keyword>
<dbReference type="GO" id="GO:0022857">
    <property type="term" value="F:transmembrane transporter activity"/>
    <property type="evidence" value="ECO:0007669"/>
    <property type="project" value="TreeGrafter"/>
</dbReference>
<evidence type="ECO:0000259" key="4">
    <source>
        <dbReference type="PROSITE" id="PS50893"/>
    </source>
</evidence>
<dbReference type="PANTHER" id="PTHR24220:SF659">
    <property type="entry name" value="TRANSPORTER, PUTATIVE-RELATED"/>
    <property type="match status" value="1"/>
</dbReference>
<evidence type="ECO:0000256" key="1">
    <source>
        <dbReference type="ARBA" id="ARBA00022448"/>
    </source>
</evidence>
<accession>A0A0C1EMK0</accession>
<organism evidence="5 6">
    <name type="scientific">Parachlamydia acanthamoebae</name>
    <dbReference type="NCBI Taxonomy" id="83552"/>
    <lineage>
        <taxon>Bacteria</taxon>
        <taxon>Pseudomonadati</taxon>
        <taxon>Chlamydiota</taxon>
        <taxon>Chlamydiia</taxon>
        <taxon>Parachlamydiales</taxon>
        <taxon>Parachlamydiaceae</taxon>
        <taxon>Parachlamydia</taxon>
    </lineage>
</organism>
<dbReference type="PATRIC" id="fig|83552.4.peg.1233"/>
<dbReference type="PROSITE" id="PS00211">
    <property type="entry name" value="ABC_TRANSPORTER_1"/>
    <property type="match status" value="1"/>
</dbReference>
<dbReference type="SMART" id="SM00382">
    <property type="entry name" value="AAA"/>
    <property type="match status" value="1"/>
</dbReference>
<dbReference type="CDD" id="cd03255">
    <property type="entry name" value="ABC_MJ0796_LolCDE_FtsE"/>
    <property type="match status" value="1"/>
</dbReference>
<dbReference type="PROSITE" id="PS50893">
    <property type="entry name" value="ABC_TRANSPORTER_2"/>
    <property type="match status" value="1"/>
</dbReference>
<keyword evidence="2" id="KW-0547">Nucleotide-binding</keyword>
<evidence type="ECO:0000313" key="6">
    <source>
        <dbReference type="Proteomes" id="UP000031307"/>
    </source>
</evidence>
<dbReference type="GO" id="GO:0005886">
    <property type="term" value="C:plasma membrane"/>
    <property type="evidence" value="ECO:0007669"/>
    <property type="project" value="TreeGrafter"/>
</dbReference>
<dbReference type="GO" id="GO:0016887">
    <property type="term" value="F:ATP hydrolysis activity"/>
    <property type="evidence" value="ECO:0007669"/>
    <property type="project" value="InterPro"/>
</dbReference>
<protein>
    <submittedName>
        <fullName evidence="5">Putative ABC transporter ATP-binding protein</fullName>
    </submittedName>
</protein>
<dbReference type="InterPro" id="IPR015854">
    <property type="entry name" value="ABC_transpr_LolD-like"/>
</dbReference>
<dbReference type="InterPro" id="IPR003439">
    <property type="entry name" value="ABC_transporter-like_ATP-bd"/>
</dbReference>
<evidence type="ECO:0000256" key="2">
    <source>
        <dbReference type="ARBA" id="ARBA00022741"/>
    </source>
</evidence>
<evidence type="ECO:0000313" key="5">
    <source>
        <dbReference type="EMBL" id="KIA77594.1"/>
    </source>
</evidence>
<evidence type="ECO:0000256" key="3">
    <source>
        <dbReference type="ARBA" id="ARBA00022840"/>
    </source>
</evidence>
<dbReference type="Pfam" id="PF00005">
    <property type="entry name" value="ABC_tran"/>
    <property type="match status" value="1"/>
</dbReference>
<dbReference type="InterPro" id="IPR003593">
    <property type="entry name" value="AAA+_ATPase"/>
</dbReference>
<dbReference type="InterPro" id="IPR027417">
    <property type="entry name" value="P-loop_NTPase"/>
</dbReference>
<dbReference type="EMBL" id="JSAM01000073">
    <property type="protein sequence ID" value="KIA77594.1"/>
    <property type="molecule type" value="Genomic_DNA"/>
</dbReference>
<comment type="caution">
    <text evidence="5">The sequence shown here is derived from an EMBL/GenBank/DDBJ whole genome shotgun (WGS) entry which is preliminary data.</text>
</comment>
<reference evidence="5 6" key="1">
    <citation type="journal article" date="2014" name="Mol. Biol. Evol.">
        <title>Massive expansion of Ubiquitination-related gene families within the Chlamydiae.</title>
        <authorList>
            <person name="Domman D."/>
            <person name="Collingro A."/>
            <person name="Lagkouvardos I."/>
            <person name="Gehre L."/>
            <person name="Weinmaier T."/>
            <person name="Rattei T."/>
            <person name="Subtil A."/>
            <person name="Horn M."/>
        </authorList>
    </citation>
    <scope>NUCLEOTIDE SEQUENCE [LARGE SCALE GENOMIC DNA]</scope>
    <source>
        <strain evidence="5 6">OEW1</strain>
    </source>
</reference>
<gene>
    <name evidence="5" type="ORF">DB43_GD00250</name>
</gene>
<dbReference type="SUPFAM" id="SSF52540">
    <property type="entry name" value="P-loop containing nucleoside triphosphate hydrolases"/>
    <property type="match status" value="1"/>
</dbReference>